<feature type="region of interest" description="Disordered" evidence="1">
    <location>
        <begin position="25"/>
        <end position="60"/>
    </location>
</feature>
<proteinExistence type="predicted"/>
<accession>A0ABX3A250</accession>
<organism evidence="2 3">
    <name type="scientific">Piscirickettsia litoralis</name>
    <dbReference type="NCBI Taxonomy" id="1891921"/>
    <lineage>
        <taxon>Bacteria</taxon>
        <taxon>Pseudomonadati</taxon>
        <taxon>Pseudomonadota</taxon>
        <taxon>Gammaproteobacteria</taxon>
        <taxon>Thiotrichales</taxon>
        <taxon>Piscirickettsiaceae</taxon>
        <taxon>Piscirickettsia</taxon>
    </lineage>
</organism>
<keyword evidence="3" id="KW-1185">Reference proteome</keyword>
<evidence type="ECO:0000313" key="3">
    <source>
        <dbReference type="Proteomes" id="UP000094329"/>
    </source>
</evidence>
<dbReference type="Proteomes" id="UP000094329">
    <property type="component" value="Unassembled WGS sequence"/>
</dbReference>
<feature type="compositionally biased region" description="Basic and acidic residues" evidence="1">
    <location>
        <begin position="25"/>
        <end position="35"/>
    </location>
</feature>
<protein>
    <submittedName>
        <fullName evidence="2">Uncharacterized protein</fullName>
    </submittedName>
</protein>
<feature type="compositionally biased region" description="Polar residues" evidence="1">
    <location>
        <begin position="49"/>
        <end position="60"/>
    </location>
</feature>
<evidence type="ECO:0000313" key="2">
    <source>
        <dbReference type="EMBL" id="ODN42307.1"/>
    </source>
</evidence>
<sequence length="60" mass="6622">MPSMQIRNKKVLDKLIQLEKILKDPKTTKKQKEEIESMIDSIPHEKGSSSDASQGAPSAG</sequence>
<reference evidence="2 3" key="1">
    <citation type="submission" date="2016-08" db="EMBL/GenBank/DDBJ databases">
        <title>Draft genome sequence of Candidatus Piscirickettsia litoralis, from seawater.</title>
        <authorList>
            <person name="Wan X."/>
            <person name="Lee A.J."/>
            <person name="Hou S."/>
            <person name="Donachie S.P."/>
        </authorList>
    </citation>
    <scope>NUCLEOTIDE SEQUENCE [LARGE SCALE GENOMIC DNA]</scope>
    <source>
        <strain evidence="2 3">Y2</strain>
    </source>
</reference>
<name>A0ABX3A250_9GAMM</name>
<dbReference type="EMBL" id="MDTU01000001">
    <property type="protein sequence ID" value="ODN42307.1"/>
    <property type="molecule type" value="Genomic_DNA"/>
</dbReference>
<comment type="caution">
    <text evidence="2">The sequence shown here is derived from an EMBL/GenBank/DDBJ whole genome shotgun (WGS) entry which is preliminary data.</text>
</comment>
<gene>
    <name evidence="2" type="ORF">BGC07_04375</name>
</gene>
<evidence type="ECO:0000256" key="1">
    <source>
        <dbReference type="SAM" id="MobiDB-lite"/>
    </source>
</evidence>